<dbReference type="PROSITE" id="PS51257">
    <property type="entry name" value="PROKAR_LIPOPROTEIN"/>
    <property type="match status" value="1"/>
</dbReference>
<evidence type="ECO:0000256" key="1">
    <source>
        <dbReference type="SAM" id="MobiDB-lite"/>
    </source>
</evidence>
<gene>
    <name evidence="3" type="ORF">OHU69_26455</name>
</gene>
<reference evidence="3" key="1">
    <citation type="submission" date="2022-10" db="EMBL/GenBank/DDBJ databases">
        <title>The complete genomes of actinobacterial strains from the NBC collection.</title>
        <authorList>
            <person name="Joergensen T.S."/>
            <person name="Alvarez Arevalo M."/>
            <person name="Sterndorff E.B."/>
            <person name="Faurdal D."/>
            <person name="Vuksanovic O."/>
            <person name="Mourched A.-S."/>
            <person name="Charusanti P."/>
            <person name="Shaw S."/>
            <person name="Blin K."/>
            <person name="Weber T."/>
        </authorList>
    </citation>
    <scope>NUCLEOTIDE SEQUENCE</scope>
    <source>
        <strain evidence="3">NBC_00119</strain>
    </source>
</reference>
<dbReference type="AlphaFoldDB" id="A0AAU1UC70"/>
<feature type="region of interest" description="Disordered" evidence="1">
    <location>
        <begin position="48"/>
        <end position="185"/>
    </location>
</feature>
<feature type="chain" id="PRO_5043737453" description="Secreted protein" evidence="2">
    <location>
        <begin position="29"/>
        <end position="274"/>
    </location>
</feature>
<feature type="signal peptide" evidence="2">
    <location>
        <begin position="1"/>
        <end position="28"/>
    </location>
</feature>
<feature type="compositionally biased region" description="Gly residues" evidence="1">
    <location>
        <begin position="79"/>
        <end position="94"/>
    </location>
</feature>
<sequence length="274" mass="25918">MRRGSIRGRRGALTGATAAVVCLGGLLAACGSSGGGDGYVAVGAAGATPDRTPGRTVAPTGDVELVPLDGAASGPPGPSGSGTGGGEDGGGGDKSTGESGSSGDAGAGAGAEARTGSGSGTPEASGPDGSGQPSTGAGGSDGSGSGSSGSGSSGSGGGATTTPSAPGTGTPSGPAALKVGDPERKAADKRWCEDVTLDMVNTGGAAVRSGTVTFGTHIIGALGIDWATVESTQDLPVPIGAGKRKKKTWTVCVDAWRVPLGMHVETRDVSVKWK</sequence>
<protein>
    <recommendedName>
        <fullName evidence="4">Secreted protein</fullName>
    </recommendedName>
</protein>
<feature type="compositionally biased region" description="Low complexity" evidence="1">
    <location>
        <begin position="160"/>
        <end position="176"/>
    </location>
</feature>
<proteinExistence type="predicted"/>
<organism evidence="3">
    <name type="scientific">Streptomyces sp. NBC_00119</name>
    <dbReference type="NCBI Taxonomy" id="2975659"/>
    <lineage>
        <taxon>Bacteria</taxon>
        <taxon>Bacillati</taxon>
        <taxon>Actinomycetota</taxon>
        <taxon>Actinomycetes</taxon>
        <taxon>Kitasatosporales</taxon>
        <taxon>Streptomycetaceae</taxon>
        <taxon>Streptomyces</taxon>
    </lineage>
</organism>
<dbReference type="EMBL" id="CP108195">
    <property type="protein sequence ID" value="WTS14279.1"/>
    <property type="molecule type" value="Genomic_DNA"/>
</dbReference>
<evidence type="ECO:0000313" key="3">
    <source>
        <dbReference type="EMBL" id="WTS14279.1"/>
    </source>
</evidence>
<name>A0AAU1UC70_9ACTN</name>
<evidence type="ECO:0008006" key="4">
    <source>
        <dbReference type="Google" id="ProtNLM"/>
    </source>
</evidence>
<accession>A0AAU1UC70</accession>
<keyword evidence="2" id="KW-0732">Signal</keyword>
<evidence type="ECO:0000256" key="2">
    <source>
        <dbReference type="SAM" id="SignalP"/>
    </source>
</evidence>
<feature type="compositionally biased region" description="Gly residues" evidence="1">
    <location>
        <begin position="136"/>
        <end position="159"/>
    </location>
</feature>